<comment type="caution">
    <text evidence="3">The sequence shown here is derived from an EMBL/GenBank/DDBJ whole genome shotgun (WGS) entry which is preliminary data.</text>
</comment>
<feature type="coiled-coil region" evidence="1">
    <location>
        <begin position="148"/>
        <end position="193"/>
    </location>
</feature>
<proteinExistence type="predicted"/>
<gene>
    <name evidence="3" type="ORF">HINF_LOCUS26140</name>
</gene>
<evidence type="ECO:0000313" key="4">
    <source>
        <dbReference type="Proteomes" id="UP001642409"/>
    </source>
</evidence>
<feature type="region of interest" description="Disordered" evidence="2">
    <location>
        <begin position="635"/>
        <end position="656"/>
    </location>
</feature>
<evidence type="ECO:0000256" key="2">
    <source>
        <dbReference type="SAM" id="MobiDB-lite"/>
    </source>
</evidence>
<evidence type="ECO:0000256" key="1">
    <source>
        <dbReference type="SAM" id="Coils"/>
    </source>
</evidence>
<organism evidence="3 4">
    <name type="scientific">Hexamita inflata</name>
    <dbReference type="NCBI Taxonomy" id="28002"/>
    <lineage>
        <taxon>Eukaryota</taxon>
        <taxon>Metamonada</taxon>
        <taxon>Diplomonadida</taxon>
        <taxon>Hexamitidae</taxon>
        <taxon>Hexamitinae</taxon>
        <taxon>Hexamita</taxon>
    </lineage>
</organism>
<dbReference type="EMBL" id="CAXDID020000079">
    <property type="protein sequence ID" value="CAL6017758.1"/>
    <property type="molecule type" value="Genomic_DNA"/>
</dbReference>
<dbReference type="Proteomes" id="UP001642409">
    <property type="component" value="Unassembled WGS sequence"/>
</dbReference>
<feature type="compositionally biased region" description="Basic and acidic residues" evidence="2">
    <location>
        <begin position="463"/>
        <end position="477"/>
    </location>
</feature>
<feature type="region of interest" description="Disordered" evidence="2">
    <location>
        <begin position="458"/>
        <end position="481"/>
    </location>
</feature>
<accession>A0ABP1IK08</accession>
<reference evidence="3 4" key="1">
    <citation type="submission" date="2024-07" db="EMBL/GenBank/DDBJ databases">
        <authorList>
            <person name="Akdeniz Z."/>
        </authorList>
    </citation>
    <scope>NUCLEOTIDE SEQUENCE [LARGE SCALE GENOMIC DNA]</scope>
</reference>
<protein>
    <submittedName>
        <fullName evidence="3">Uncharacterized protein</fullName>
    </submittedName>
</protein>
<name>A0ABP1IK08_9EUKA</name>
<evidence type="ECO:0000313" key="3">
    <source>
        <dbReference type="EMBL" id="CAL6017758.1"/>
    </source>
</evidence>
<keyword evidence="1" id="KW-0175">Coiled coil</keyword>
<feature type="coiled-coil region" evidence="1">
    <location>
        <begin position="254"/>
        <end position="453"/>
    </location>
</feature>
<feature type="compositionally biased region" description="Polar residues" evidence="2">
    <location>
        <begin position="635"/>
        <end position="648"/>
    </location>
</feature>
<sequence length="676" mass="77984">MQKMQMEVQLIVIAREQQERINAEILCQTTQDPHQPLEMIITSRDNLLLYFQSLISPQMMIVMASRLLMDPLKPEDAPLLLQELIQAHVDHERQFMLVSEDSINYTLTVTDIISRQRFPRFALPMTRLSSEKVAEHLKSLLGAEFGNTRILRQQITGLETQNTQLTQELVKFKAQAQHDAQTLTAQLNETKRALVTEQYSFNEFKAQSNSQISLLKSDLSHKNEQISVQQQQLTKNGDEIDRLRQICTQNDVQIQDLTTQKSFLNNNLKQINEEYSQIKKLKDDLTLQNTNLQLQNQKLTVDNQQLTLKLQTTTSEYSEYELKTTHHIQKIESELKNTLQAYQDTQLALQKSQEETKISQMEARYLKAENQETFKALNQAVTKAEEYQQDYEQMKVQLEETMNQNELLKQQHEKQTVKLSSTEDQNQKMETEIIILKKENEQLRIRAESAETTTGLEIMNHLQGDKTSKRDQQKQELKMSSLGVKPESIVPKYSAMKTSPDSVLEGYSRFFTQNQYSPSAQSEKSTPPLRTLQQPIIQPNIKPVPQKQQLPPKMQSSDSVEYVDLKAILQNQPKPRKIVQNESVSDGTKRVISQYMKGNVNLENLNESNSSDLIFKVMDTVDMSYKPFNTKLSQNADSLQSTKAQQSEVAKEPMTKTKVDKQILNKYLSMMNADIE</sequence>
<keyword evidence="4" id="KW-1185">Reference proteome</keyword>